<feature type="region of interest" description="Disordered" evidence="10">
    <location>
        <begin position="426"/>
        <end position="455"/>
    </location>
</feature>
<dbReference type="GeneID" id="100828705"/>
<evidence type="ECO:0000256" key="5">
    <source>
        <dbReference type="ARBA" id="ARBA00023155"/>
    </source>
</evidence>
<dbReference type="eggNOG" id="KOG0773">
    <property type="taxonomic scope" value="Eukaryota"/>
</dbReference>
<keyword evidence="14" id="KW-1185">Reference proteome</keyword>
<dbReference type="Pfam" id="PF05920">
    <property type="entry name" value="Homeobox_KN"/>
    <property type="match status" value="1"/>
</dbReference>
<dbReference type="RefSeq" id="XP_003572007.1">
    <property type="nucleotide sequence ID" value="XM_003571959.4"/>
</dbReference>
<dbReference type="EMBL" id="CM000882">
    <property type="protein sequence ID" value="KQJ97586.1"/>
    <property type="molecule type" value="Genomic_DNA"/>
</dbReference>
<feature type="region of interest" description="Disordered" evidence="10">
    <location>
        <begin position="174"/>
        <end position="206"/>
    </location>
</feature>
<name>I1I5P4_BRADI</name>
<dbReference type="InterPro" id="IPR008422">
    <property type="entry name" value="KN_HD"/>
</dbReference>
<evidence type="ECO:0000256" key="10">
    <source>
        <dbReference type="SAM" id="MobiDB-lite"/>
    </source>
</evidence>
<comment type="similarity">
    <text evidence="2">Belongs to the TALE/BELL homeobox family.</text>
</comment>
<dbReference type="SMART" id="SM00574">
    <property type="entry name" value="POX"/>
    <property type="match status" value="1"/>
</dbReference>
<keyword evidence="4 8" id="KW-0238">DNA-binding</keyword>
<evidence type="ECO:0000313" key="13">
    <source>
        <dbReference type="EnsemblPlants" id="KQJ97586"/>
    </source>
</evidence>
<feature type="coiled-coil region" evidence="9">
    <location>
        <begin position="210"/>
        <end position="237"/>
    </location>
</feature>
<dbReference type="Gramene" id="KQJ97586">
    <property type="protein sequence ID" value="KQJ97586"/>
    <property type="gene ID" value="BRADI_3g32040v3"/>
</dbReference>
<comment type="subcellular location">
    <subcellularLocation>
        <location evidence="1 8">Nucleus</location>
    </subcellularLocation>
</comment>
<dbReference type="CDD" id="cd00086">
    <property type="entry name" value="homeodomain"/>
    <property type="match status" value="1"/>
</dbReference>
<feature type="DNA-binding region" description="Homeobox" evidence="8">
    <location>
        <begin position="329"/>
        <end position="391"/>
    </location>
</feature>
<dbReference type="FunFam" id="1.10.10.60:FF:000083">
    <property type="entry name" value="BEL1-like homeodomain protein 4"/>
    <property type="match status" value="1"/>
</dbReference>
<evidence type="ECO:0000256" key="8">
    <source>
        <dbReference type="PROSITE-ProRule" id="PRU00108"/>
    </source>
</evidence>
<dbReference type="KEGG" id="bdi:100828705"/>
<reference evidence="12" key="2">
    <citation type="submission" date="2017-06" db="EMBL/GenBank/DDBJ databases">
        <title>WGS assembly of Brachypodium distachyon.</title>
        <authorList>
            <consortium name="The International Brachypodium Initiative"/>
            <person name="Lucas S."/>
            <person name="Harmon-Smith M."/>
            <person name="Lail K."/>
            <person name="Tice H."/>
            <person name="Grimwood J."/>
            <person name="Bruce D."/>
            <person name="Barry K."/>
            <person name="Shu S."/>
            <person name="Lindquist E."/>
            <person name="Wang M."/>
            <person name="Pitluck S."/>
            <person name="Vogel J.P."/>
            <person name="Garvin D.F."/>
            <person name="Mockler T.C."/>
            <person name="Schmutz J."/>
            <person name="Rokhsar D."/>
            <person name="Bevan M.W."/>
        </authorList>
    </citation>
    <scope>NUCLEOTIDE SEQUENCE</scope>
    <source>
        <strain evidence="12">Bd21</strain>
    </source>
</reference>
<dbReference type="InterPro" id="IPR009057">
    <property type="entry name" value="Homeodomain-like_sf"/>
</dbReference>
<evidence type="ECO:0000259" key="11">
    <source>
        <dbReference type="PROSITE" id="PS50071"/>
    </source>
</evidence>
<keyword evidence="7 8" id="KW-0539">Nucleus</keyword>
<dbReference type="OMA" id="AEYLFMG"/>
<dbReference type="HOGENOM" id="CLU_011058_5_1_1"/>
<dbReference type="OrthoDB" id="10056939at2759"/>
<dbReference type="PROSITE" id="PS50071">
    <property type="entry name" value="HOMEOBOX_2"/>
    <property type="match status" value="1"/>
</dbReference>
<keyword evidence="6" id="KW-0804">Transcription</keyword>
<dbReference type="InterPro" id="IPR001356">
    <property type="entry name" value="HD"/>
</dbReference>
<evidence type="ECO:0000313" key="12">
    <source>
        <dbReference type="EMBL" id="KQJ97586.1"/>
    </source>
</evidence>
<evidence type="ECO:0000256" key="9">
    <source>
        <dbReference type="SAM" id="Coils"/>
    </source>
</evidence>
<dbReference type="GO" id="GO:0005634">
    <property type="term" value="C:nucleus"/>
    <property type="evidence" value="ECO:0000318"/>
    <property type="project" value="GO_Central"/>
</dbReference>
<reference evidence="12 13" key="1">
    <citation type="journal article" date="2010" name="Nature">
        <title>Genome sequencing and analysis of the model grass Brachypodium distachyon.</title>
        <authorList>
            <consortium name="International Brachypodium Initiative"/>
        </authorList>
    </citation>
    <scope>NUCLEOTIDE SEQUENCE [LARGE SCALE GENOMIC DNA]</scope>
    <source>
        <strain evidence="12">Bd21</strain>
        <strain evidence="13">cv. Bd21</strain>
    </source>
</reference>
<keyword evidence="9" id="KW-0175">Coiled coil</keyword>
<dbReference type="GO" id="GO:0006355">
    <property type="term" value="P:regulation of DNA-templated transcription"/>
    <property type="evidence" value="ECO:0007669"/>
    <property type="project" value="InterPro"/>
</dbReference>
<dbReference type="InterPro" id="IPR050224">
    <property type="entry name" value="TALE_homeobox"/>
</dbReference>
<dbReference type="STRING" id="15368.I1I5P4"/>
<feature type="domain" description="Homeobox" evidence="11">
    <location>
        <begin position="327"/>
        <end position="390"/>
    </location>
</feature>
<protein>
    <recommendedName>
        <fullName evidence="11">Homeobox domain-containing protein</fullName>
    </recommendedName>
</protein>
<evidence type="ECO:0000256" key="3">
    <source>
        <dbReference type="ARBA" id="ARBA00023015"/>
    </source>
</evidence>
<dbReference type="SMART" id="SM00389">
    <property type="entry name" value="HOX"/>
    <property type="match status" value="1"/>
</dbReference>
<evidence type="ECO:0000256" key="4">
    <source>
        <dbReference type="ARBA" id="ARBA00023125"/>
    </source>
</evidence>
<gene>
    <name evidence="13" type="primary">LOC100828705</name>
    <name evidence="12" type="ORF">BRADI_3g32040v3</name>
</gene>
<keyword evidence="3" id="KW-0805">Transcription regulation</keyword>
<evidence type="ECO:0000256" key="7">
    <source>
        <dbReference type="ARBA" id="ARBA00023242"/>
    </source>
</evidence>
<dbReference type="AlphaFoldDB" id="I1I5P4"/>
<dbReference type="GO" id="GO:0003677">
    <property type="term" value="F:DNA binding"/>
    <property type="evidence" value="ECO:0007669"/>
    <property type="project" value="UniProtKB-UniRule"/>
</dbReference>
<accession>I1I5P4</accession>
<evidence type="ECO:0000256" key="6">
    <source>
        <dbReference type="ARBA" id="ARBA00023163"/>
    </source>
</evidence>
<dbReference type="Gene3D" id="1.10.10.60">
    <property type="entry name" value="Homeodomain-like"/>
    <property type="match status" value="1"/>
</dbReference>
<dbReference type="Proteomes" id="UP000008810">
    <property type="component" value="Chromosome 3"/>
</dbReference>
<proteinExistence type="inferred from homology"/>
<evidence type="ECO:0000256" key="1">
    <source>
        <dbReference type="ARBA" id="ARBA00004123"/>
    </source>
</evidence>
<sequence>MAHDHHPSLAGYADYFAAAGSGGATLVPEVDAAGEHDMYGGVGLHHHHQSLPSGVEMFGLRGFMAPAAAVSVAQSKQVAVDEDDGSSAAISFFRSEQQQRQMMSQLQQAPLSLSLHGPPPDAASASSFMLQHQFGGEMAWQLQGAGAGWHLRGSRFLLPTQQLLQEFCSIPAETTASKAPKRPEQEENPNGGGSSASWPAPSAQIQATDAAELQRLKAKLYSMLEEVDRRYRRYREQMRAVAGSFEAAAGRAAAAAYTRTAARTISKHFRTLRDGVAAQARAVRVALGEKVDAAAPPGMTKGETPRLRALDQCLRQHKAYQSGVLESQPWRPQRGLPERAVSVLRAWLFEHFLHPYPSDVDKHILARQTGLSRSQVSNWFINARVRLWKPMVEEMYAEEMKDKEDGSGGAGEQYSAQLQASSGDQLLGNHNTAAAGSYGGGGGEQKPTRAQLHDAGSLASVVSIGRVHQQQQSQSLDFGMSTMDDDGFDAYDAGGGVHGFGGHGGAVSLTLGLQHQHADPSHRQHHHGGVNVAAFASASPSTSSAAAQGGGAAEFLFMSGEQHLGGQFGAPGGMGGGADPAASHYHHRGGVLGATAGFHLLRDLAG</sequence>
<keyword evidence="5 8" id="KW-0371">Homeobox</keyword>
<dbReference type="InterPro" id="IPR006563">
    <property type="entry name" value="POX_dom"/>
</dbReference>
<dbReference type="PANTHER" id="PTHR11850">
    <property type="entry name" value="HOMEOBOX PROTEIN TRANSCRIPTION FACTORS"/>
    <property type="match status" value="1"/>
</dbReference>
<reference evidence="13" key="3">
    <citation type="submission" date="2018-08" db="UniProtKB">
        <authorList>
            <consortium name="EnsemblPlants"/>
        </authorList>
    </citation>
    <scope>IDENTIFICATION</scope>
    <source>
        <strain evidence="13">cv. Bd21</strain>
    </source>
</reference>
<dbReference type="SUPFAM" id="SSF46689">
    <property type="entry name" value="Homeodomain-like"/>
    <property type="match status" value="1"/>
</dbReference>
<dbReference type="EnsemblPlants" id="KQJ97586">
    <property type="protein sequence ID" value="KQJ97586"/>
    <property type="gene ID" value="BRADI_3g32040v3"/>
</dbReference>
<evidence type="ECO:0000313" key="14">
    <source>
        <dbReference type="Proteomes" id="UP000008810"/>
    </source>
</evidence>
<evidence type="ECO:0000256" key="2">
    <source>
        <dbReference type="ARBA" id="ARBA00006454"/>
    </source>
</evidence>
<organism evidence="13">
    <name type="scientific">Brachypodium distachyon</name>
    <name type="common">Purple false brome</name>
    <name type="synonym">Trachynia distachya</name>
    <dbReference type="NCBI Taxonomy" id="15368"/>
    <lineage>
        <taxon>Eukaryota</taxon>
        <taxon>Viridiplantae</taxon>
        <taxon>Streptophyta</taxon>
        <taxon>Embryophyta</taxon>
        <taxon>Tracheophyta</taxon>
        <taxon>Spermatophyta</taxon>
        <taxon>Magnoliopsida</taxon>
        <taxon>Liliopsida</taxon>
        <taxon>Poales</taxon>
        <taxon>Poaceae</taxon>
        <taxon>BOP clade</taxon>
        <taxon>Pooideae</taxon>
        <taxon>Stipodae</taxon>
        <taxon>Brachypodieae</taxon>
        <taxon>Brachypodium</taxon>
    </lineage>
</organism>
<dbReference type="Pfam" id="PF07526">
    <property type="entry name" value="POX"/>
    <property type="match status" value="1"/>
</dbReference>